<proteinExistence type="predicted"/>
<feature type="region of interest" description="Disordered" evidence="1">
    <location>
        <begin position="179"/>
        <end position="210"/>
    </location>
</feature>
<dbReference type="EMBL" id="HE573027">
    <property type="protein sequence ID" value="CCC52913.1"/>
    <property type="molecule type" value="Genomic_DNA"/>
</dbReference>
<dbReference type="AlphaFoldDB" id="G0UAS7"/>
<sequence>MQPNESKGVSFPFTENVLEVRQKGVAVGKPLCVVDGKHEMFKEDIQDSVVRQRKKPSSARYDAWGGDVSEMPGGNAPLVKEALEETDVMSFSTTASNFRAVCMSGKRCETDGINRAAGDEPSQNCQASSPMLTARHRMSYRWQQHEECISLSADEFVASTYGDVSDVASVPSQISKVTVPPSMSAHEDSAMGAKGLDTDTEDERRRSDDGEVFAEEAEGMPSGVTCRYSRQMCSRISLCKDALPTQWERLPEVDNHVVLEQPSVGHFMILRNVD</sequence>
<gene>
    <name evidence="2" type="ORF">TVY486_1103970</name>
</gene>
<name>G0UAS7_TRYVY</name>
<organism evidence="2">
    <name type="scientific">Trypanosoma vivax (strain Y486)</name>
    <dbReference type="NCBI Taxonomy" id="1055687"/>
    <lineage>
        <taxon>Eukaryota</taxon>
        <taxon>Discoba</taxon>
        <taxon>Euglenozoa</taxon>
        <taxon>Kinetoplastea</taxon>
        <taxon>Metakinetoplastina</taxon>
        <taxon>Trypanosomatida</taxon>
        <taxon>Trypanosomatidae</taxon>
        <taxon>Trypanosoma</taxon>
        <taxon>Duttonella</taxon>
    </lineage>
</organism>
<accession>G0UAS7</accession>
<evidence type="ECO:0000256" key="1">
    <source>
        <dbReference type="SAM" id="MobiDB-lite"/>
    </source>
</evidence>
<protein>
    <submittedName>
        <fullName evidence="2">Uncharacterized protein</fullName>
    </submittedName>
</protein>
<dbReference type="VEuPathDB" id="TriTrypDB:TvY486_1103970"/>
<evidence type="ECO:0000313" key="2">
    <source>
        <dbReference type="EMBL" id="CCC52913.1"/>
    </source>
</evidence>
<reference evidence="2" key="1">
    <citation type="journal article" date="2012" name="Proc. Natl. Acad. Sci. U.S.A.">
        <title>Antigenic diversity is generated by distinct evolutionary mechanisms in African trypanosome species.</title>
        <authorList>
            <person name="Jackson A.P."/>
            <person name="Berry A."/>
            <person name="Aslett M."/>
            <person name="Allison H.C."/>
            <person name="Burton P."/>
            <person name="Vavrova-Anderson J."/>
            <person name="Brown R."/>
            <person name="Browne H."/>
            <person name="Corton N."/>
            <person name="Hauser H."/>
            <person name="Gamble J."/>
            <person name="Gilderthorp R."/>
            <person name="Marcello L."/>
            <person name="McQuillan J."/>
            <person name="Otto T.D."/>
            <person name="Quail M.A."/>
            <person name="Sanders M.J."/>
            <person name="van Tonder A."/>
            <person name="Ginger M.L."/>
            <person name="Field M.C."/>
            <person name="Barry J.D."/>
            <person name="Hertz-Fowler C."/>
            <person name="Berriman M."/>
        </authorList>
    </citation>
    <scope>NUCLEOTIDE SEQUENCE</scope>
    <source>
        <strain evidence="2">Y486</strain>
    </source>
</reference>